<feature type="compositionally biased region" description="Low complexity" evidence="1">
    <location>
        <begin position="349"/>
        <end position="362"/>
    </location>
</feature>
<feature type="compositionally biased region" description="Low complexity" evidence="1">
    <location>
        <begin position="195"/>
        <end position="204"/>
    </location>
</feature>
<dbReference type="Proteomes" id="UP000006757">
    <property type="component" value="Unassembled WGS sequence"/>
</dbReference>
<dbReference type="HOGENOM" id="CLU_008140_0_0_1"/>
<reference evidence="3 4" key="1">
    <citation type="journal article" date="2012" name="Eukaryot. Cell">
        <title>Genome sequence of the Trichosporon asahii environmental strain CBS 8904.</title>
        <authorList>
            <person name="Yang R.Y."/>
            <person name="Li H.T."/>
            <person name="Zhu H."/>
            <person name="Zhou G.P."/>
            <person name="Wang M."/>
            <person name="Wang L."/>
        </authorList>
    </citation>
    <scope>NUCLEOTIDE SEQUENCE [LARGE SCALE GENOMIC DNA]</scope>
    <source>
        <strain evidence="3 4">CBS 8904</strain>
    </source>
</reference>
<dbReference type="GO" id="GO:0005737">
    <property type="term" value="C:cytoplasm"/>
    <property type="evidence" value="ECO:0007669"/>
    <property type="project" value="TreeGrafter"/>
</dbReference>
<dbReference type="PANTHER" id="PTHR45818">
    <property type="entry name" value="PROTEIN VAV"/>
    <property type="match status" value="1"/>
</dbReference>
<sequence length="1179" mass="128976">MAVLRGPSPSKSRGSGSGSGSVLSVPAHSPPPRLSLDLGPPIFEEHRSNSPFRSASPFKVGAERTGSPAPSFHSARSTFSTRSGSVMDRPRPIPSITIPEATAESPLFSAYPILTPEPKSPPIAPPQPQKDADTPEAEDAPSSSSEHSSATWPRRRNLPSNSAPQCCDENKLDASQGASSSGSGSSSALTNLGQSSRTDSTLSLTRRRSTSVVGLIKRAQEAAFGIQSPPKPGHLRRASLNSGDFADSSRIRPVESVGQLDTIPYGYGRDAAADYTRQPPISSSIDQPHALGLLTGLSDDKPLLDLEGLTITPRKETQEEVLYDREAAQADGASFVSEPSTQTSPSVMTKSLPSTKTSLSRSARSGKEGHEEPPQADLSMTARVLLDKRRMILLEIAETEVTYVQDLRSLVQIYLPQLAALPHVSEGSLQLIARNTNDLLDFHVQLAAHMVDILKFQGMGYDYADPQTVEKVTKEFAELFVREETSFTLYNDFCAGSTAAGAYVRTIASRSDYEAFEKRCQYVASNTPHATLRDILAGAPAQPTRTRLRFKDILITPIQRVCRYPLLLASLSADVSRELPQSEVVAEVEKAQNVMRAVAENADEARKRKEVELKSNLIADRMENNAALTADFVRRLGHCRFVGTLETLYHHPTIAPLDSSARVRYLAAFLYRGYLILSKVRRGKVFDPYHYIPLEVFEIVDLTEGEFCVTGRIGRIGWKGDVMRSWESGQNNANIRLAQGFLSHSIRLKLRDHNLDIGCACDAEKELWISELASARDDSTMPPFEMPSSISLAVPRTRHMSMAKGDGERPPAPKRYSFLGDGETPFVMPRTPSKRHTLLGDEFNMKGSMEPVPPIPRSTSLLMTAASRTSRKRYSVYTGAPADEVMQTESPTSLSPSQSFNEGPSSRQSTISLSVSRPTLHVRNQIDRALSDLVSDSIANVRNREAMARPPSIDPRRSILDATSLRRRRSMAEMSGQVNMVAAHVKGVVRSKSRRTFTIGDSENGNSSGASGETEVLPSRSASYTSVTEAVPTLHKLHSSVSLRRGFGHKRDGSNASMMSAFELPRAKSVPSSPKTPRRKPLEEVEHEDDFVLVPSEIPEGEERKSPLTRSLSIFTPRRSPRSRSNSRSASASRSSSPSKDSPPMDEFGAPLPSTDAPRPMSRRRRSIRFLGLKGFTPI</sequence>
<feature type="compositionally biased region" description="Polar residues" evidence="1">
    <location>
        <begin position="337"/>
        <end position="348"/>
    </location>
</feature>
<feature type="compositionally biased region" description="Polar residues" evidence="1">
    <location>
        <begin position="887"/>
        <end position="916"/>
    </location>
</feature>
<keyword evidence="4" id="KW-1185">Reference proteome</keyword>
<dbReference type="AlphaFoldDB" id="K1WWS5"/>
<dbReference type="eggNOG" id="KOG3519">
    <property type="taxonomic scope" value="Eukaryota"/>
</dbReference>
<feature type="region of interest" description="Disordered" evidence="1">
    <location>
        <begin position="1"/>
        <end position="248"/>
    </location>
</feature>
<feature type="compositionally biased region" description="Low complexity" evidence="1">
    <location>
        <begin position="140"/>
        <end position="150"/>
    </location>
</feature>
<gene>
    <name evidence="3" type="ORF">A1Q2_00555</name>
</gene>
<comment type="caution">
    <text evidence="3">The sequence shown here is derived from an EMBL/GenBank/DDBJ whole genome shotgun (WGS) entry which is preliminary data.</text>
</comment>
<feature type="compositionally biased region" description="Pro residues" evidence="1">
    <location>
        <begin position="118"/>
        <end position="128"/>
    </location>
</feature>
<proteinExistence type="predicted"/>
<dbReference type="InParanoid" id="K1WWS5"/>
<feature type="region of interest" description="Disordered" evidence="1">
    <location>
        <begin position="329"/>
        <end position="377"/>
    </location>
</feature>
<dbReference type="OrthoDB" id="1716625at2759"/>
<evidence type="ECO:0000313" key="3">
    <source>
        <dbReference type="EMBL" id="EKD05134.1"/>
    </source>
</evidence>
<dbReference type="STRING" id="1220162.K1WWS5"/>
<accession>K1WWS5</accession>
<feature type="compositionally biased region" description="Low complexity" evidence="1">
    <location>
        <begin position="1000"/>
        <end position="1013"/>
    </location>
</feature>
<feature type="region of interest" description="Disordered" evidence="1">
    <location>
        <begin position="994"/>
        <end position="1023"/>
    </location>
</feature>
<evidence type="ECO:0000313" key="4">
    <source>
        <dbReference type="Proteomes" id="UP000006757"/>
    </source>
</evidence>
<dbReference type="PANTHER" id="PTHR45818:SF3">
    <property type="entry name" value="PROTEIN VAV"/>
    <property type="match status" value="1"/>
</dbReference>
<feature type="region of interest" description="Disordered" evidence="1">
    <location>
        <begin position="1062"/>
        <end position="1179"/>
    </location>
</feature>
<feature type="compositionally biased region" description="Low complexity" evidence="1">
    <location>
        <begin position="174"/>
        <end position="188"/>
    </location>
</feature>
<feature type="domain" description="DH" evidence="2">
    <location>
        <begin position="388"/>
        <end position="605"/>
    </location>
</feature>
<feature type="compositionally biased region" description="Low complexity" evidence="1">
    <location>
        <begin position="1123"/>
        <end position="1142"/>
    </location>
</feature>
<dbReference type="Pfam" id="PF00621">
    <property type="entry name" value="RhoGEF"/>
    <property type="match status" value="1"/>
</dbReference>
<dbReference type="SUPFAM" id="SSF48065">
    <property type="entry name" value="DBL homology domain (DH-domain)"/>
    <property type="match status" value="1"/>
</dbReference>
<name>K1WWS5_TRIAC</name>
<dbReference type="PROSITE" id="PS50010">
    <property type="entry name" value="DH_2"/>
    <property type="match status" value="1"/>
</dbReference>
<evidence type="ECO:0000256" key="1">
    <source>
        <dbReference type="SAM" id="MobiDB-lite"/>
    </source>
</evidence>
<organism evidence="3 4">
    <name type="scientific">Trichosporon asahii var. asahii (strain CBS 8904)</name>
    <name type="common">Yeast</name>
    <dbReference type="NCBI Taxonomy" id="1220162"/>
    <lineage>
        <taxon>Eukaryota</taxon>
        <taxon>Fungi</taxon>
        <taxon>Dikarya</taxon>
        <taxon>Basidiomycota</taxon>
        <taxon>Agaricomycotina</taxon>
        <taxon>Tremellomycetes</taxon>
        <taxon>Trichosporonales</taxon>
        <taxon>Trichosporonaceae</taxon>
        <taxon>Trichosporon</taxon>
    </lineage>
</organism>
<protein>
    <recommendedName>
        <fullName evidence="2">DH domain-containing protein</fullName>
    </recommendedName>
</protein>
<feature type="compositionally biased region" description="Low complexity" evidence="1">
    <location>
        <begin position="1"/>
        <end position="25"/>
    </location>
</feature>
<dbReference type="SMART" id="SM00325">
    <property type="entry name" value="RhoGEF"/>
    <property type="match status" value="1"/>
</dbReference>
<dbReference type="EMBL" id="AMBO01000143">
    <property type="protein sequence ID" value="EKD05134.1"/>
    <property type="molecule type" value="Genomic_DNA"/>
</dbReference>
<dbReference type="InterPro" id="IPR035899">
    <property type="entry name" value="DBL_dom_sf"/>
</dbReference>
<dbReference type="InterPro" id="IPR000219">
    <property type="entry name" value="DH_dom"/>
</dbReference>
<feature type="region of interest" description="Disordered" evidence="1">
    <location>
        <begin position="881"/>
        <end position="916"/>
    </location>
</feature>
<feature type="compositionally biased region" description="Polar residues" evidence="1">
    <location>
        <begin position="74"/>
        <end position="84"/>
    </location>
</feature>
<evidence type="ECO:0000259" key="2">
    <source>
        <dbReference type="PROSITE" id="PS50010"/>
    </source>
</evidence>
<dbReference type="GO" id="GO:0005085">
    <property type="term" value="F:guanyl-nucleotide exchange factor activity"/>
    <property type="evidence" value="ECO:0007669"/>
    <property type="project" value="InterPro"/>
</dbReference>
<dbReference type="Gene3D" id="1.20.900.10">
    <property type="entry name" value="Dbl homology (DH) domain"/>
    <property type="match status" value="1"/>
</dbReference>